<reference evidence="1" key="1">
    <citation type="submission" date="2020-10" db="EMBL/GenBank/DDBJ databases">
        <authorList>
            <person name="Gilroy R."/>
        </authorList>
    </citation>
    <scope>NUCLEOTIDE SEQUENCE</scope>
    <source>
        <strain evidence="1">ChiBcec15-4380</strain>
    </source>
</reference>
<protein>
    <submittedName>
        <fullName evidence="1">Uncharacterized protein</fullName>
    </submittedName>
</protein>
<evidence type="ECO:0000313" key="1">
    <source>
        <dbReference type="EMBL" id="HIR50183.1"/>
    </source>
</evidence>
<dbReference type="AlphaFoldDB" id="A0A9D1IW41"/>
<sequence length="286" mass="30587">MTFERTGASGLERAVLTQAGLTVWGSGAEDLSAEAVLTSAGGYALRLYDIPAEALTNYENAATEDGAGYLVQRQVEADGSFRLTWLFTKPFAPACQSLTFGGVSYALPQLEAETTIAQSPYQPVLGTSAETQDYRFTLEALSATPDSVCAVVATEPLTDYGRAHRNEMPELVVSCATALHSGSSGAILVEAGETANRYLVYFVGQGPERLETGDILVFELLSLREAGDTAERSYHLFDTELEQVTEAVTAAAEGESRFTEVRLTPMTISLTAQAPAPGDHAAWKRL</sequence>
<organism evidence="1 2">
    <name type="scientific">Candidatus Avoscillospira avicola</name>
    <dbReference type="NCBI Taxonomy" id="2840706"/>
    <lineage>
        <taxon>Bacteria</taxon>
        <taxon>Bacillati</taxon>
        <taxon>Bacillota</taxon>
        <taxon>Clostridia</taxon>
        <taxon>Eubacteriales</taxon>
        <taxon>Oscillospiraceae</taxon>
        <taxon>Oscillospiraceae incertae sedis</taxon>
        <taxon>Candidatus Avoscillospira</taxon>
    </lineage>
</organism>
<accession>A0A9D1IW41</accession>
<dbReference type="EMBL" id="DVHE01000017">
    <property type="protein sequence ID" value="HIR50183.1"/>
    <property type="molecule type" value="Genomic_DNA"/>
</dbReference>
<dbReference type="Proteomes" id="UP000824239">
    <property type="component" value="Unassembled WGS sequence"/>
</dbReference>
<reference evidence="1" key="2">
    <citation type="journal article" date="2021" name="PeerJ">
        <title>Extensive microbial diversity within the chicken gut microbiome revealed by metagenomics and culture.</title>
        <authorList>
            <person name="Gilroy R."/>
            <person name="Ravi A."/>
            <person name="Getino M."/>
            <person name="Pursley I."/>
            <person name="Horton D.L."/>
            <person name="Alikhan N.F."/>
            <person name="Baker D."/>
            <person name="Gharbi K."/>
            <person name="Hall N."/>
            <person name="Watson M."/>
            <person name="Adriaenssens E.M."/>
            <person name="Foster-Nyarko E."/>
            <person name="Jarju S."/>
            <person name="Secka A."/>
            <person name="Antonio M."/>
            <person name="Oren A."/>
            <person name="Chaudhuri R.R."/>
            <person name="La Ragione R."/>
            <person name="Hildebrand F."/>
            <person name="Pallen M.J."/>
        </authorList>
    </citation>
    <scope>NUCLEOTIDE SEQUENCE</scope>
    <source>
        <strain evidence="1">ChiBcec15-4380</strain>
    </source>
</reference>
<comment type="caution">
    <text evidence="1">The sequence shown here is derived from an EMBL/GenBank/DDBJ whole genome shotgun (WGS) entry which is preliminary data.</text>
</comment>
<evidence type="ECO:0000313" key="2">
    <source>
        <dbReference type="Proteomes" id="UP000824239"/>
    </source>
</evidence>
<proteinExistence type="predicted"/>
<name>A0A9D1IW41_9FIRM</name>
<gene>
    <name evidence="1" type="ORF">IAA53_02670</name>
</gene>